<dbReference type="PANTHER" id="PTHR33546">
    <property type="entry name" value="LARGE, MULTIFUNCTIONAL SECRETED PROTEIN-RELATED"/>
    <property type="match status" value="1"/>
</dbReference>
<dbReference type="Proteomes" id="UP000254069">
    <property type="component" value="Unassembled WGS sequence"/>
</dbReference>
<dbReference type="Pfam" id="PF23500">
    <property type="entry name" value="DUF7133"/>
    <property type="match status" value="1"/>
</dbReference>
<dbReference type="InterPro" id="IPR011042">
    <property type="entry name" value="6-blade_b-propeller_TolB-like"/>
</dbReference>
<dbReference type="AlphaFoldDB" id="A0A379Z511"/>
<evidence type="ECO:0000313" key="3">
    <source>
        <dbReference type="EMBL" id="SUI55564.1"/>
    </source>
</evidence>
<sequence length="392" mass="42991">MMNLNNRVGIAAGGGLLLLGAALLSAAANASQSMIITVTKGFGVSLYATDVGDAKQMAVGDEGTLFVGSHKSGTIHALVDSNNDGRVDKRYLIAKGLDYPEALAFHKGDLYVALEDRVVVFRDIEPRLRRPPRAREVYDQLPGNGKKSARAMRFGPDDRLYIAISAPCNVCEPSAPFGSIIAVDVNSGSSQQIALGIRNVIGFDWSPLDNRLWFADMSRDWMGDNLPPDEINRVDVAGAHYGFPYVHGKAVQEPAYEEPKSLNITKPVYELPAHVSPMGMLFYRGTQFPAEYHNQILLAENGSWNRSSKVGYQIVVLETDGRQVSNRRTLVSFLDGEFPVARPHSLAMAPDGAVYISDDLKGNIYRLYYKDTDAEDAESESDYAPTPEQENE</sequence>
<keyword evidence="1" id="KW-0732">Signal</keyword>
<accession>A0A379Z511</accession>
<dbReference type="PANTHER" id="PTHR33546:SF1">
    <property type="entry name" value="LARGE, MULTIFUNCTIONAL SECRETED PROTEIN"/>
    <property type="match status" value="1"/>
</dbReference>
<protein>
    <submittedName>
        <fullName evidence="3">Putative membrane-bound dehydrogenase domain</fullName>
    </submittedName>
</protein>
<feature type="domain" description="DUF7133" evidence="2">
    <location>
        <begin position="35"/>
        <end position="358"/>
    </location>
</feature>
<name>A0A379Z511_9GAMM</name>
<proteinExistence type="predicted"/>
<dbReference type="EMBL" id="UGYO01000001">
    <property type="protein sequence ID" value="SUI55564.1"/>
    <property type="molecule type" value="Genomic_DNA"/>
</dbReference>
<feature type="signal peptide" evidence="1">
    <location>
        <begin position="1"/>
        <end position="30"/>
    </location>
</feature>
<dbReference type="InterPro" id="IPR055557">
    <property type="entry name" value="DUF7133"/>
</dbReference>
<organism evidence="3 4">
    <name type="scientific">Shewanella algae</name>
    <dbReference type="NCBI Taxonomy" id="38313"/>
    <lineage>
        <taxon>Bacteria</taxon>
        <taxon>Pseudomonadati</taxon>
        <taxon>Pseudomonadota</taxon>
        <taxon>Gammaproteobacteria</taxon>
        <taxon>Alteromonadales</taxon>
        <taxon>Shewanellaceae</taxon>
        <taxon>Shewanella</taxon>
    </lineage>
</organism>
<dbReference type="SUPFAM" id="SSF50952">
    <property type="entry name" value="Soluble quinoprotein glucose dehydrogenase"/>
    <property type="match status" value="1"/>
</dbReference>
<feature type="chain" id="PRO_5016788290" evidence="1">
    <location>
        <begin position="31"/>
        <end position="392"/>
    </location>
</feature>
<gene>
    <name evidence="3" type="ORF">NCTC10738_01017</name>
</gene>
<dbReference type="KEGG" id="salg:BS332_10465"/>
<dbReference type="InterPro" id="IPR011041">
    <property type="entry name" value="Quinoprot_gluc/sorb_DH_b-prop"/>
</dbReference>
<evidence type="ECO:0000313" key="4">
    <source>
        <dbReference type="Proteomes" id="UP000254069"/>
    </source>
</evidence>
<dbReference type="Gene3D" id="2.120.10.30">
    <property type="entry name" value="TolB, C-terminal domain"/>
    <property type="match status" value="1"/>
</dbReference>
<evidence type="ECO:0000256" key="1">
    <source>
        <dbReference type="SAM" id="SignalP"/>
    </source>
</evidence>
<evidence type="ECO:0000259" key="2">
    <source>
        <dbReference type="Pfam" id="PF23500"/>
    </source>
</evidence>
<keyword evidence="4" id="KW-1185">Reference proteome</keyword>
<reference evidence="3 4" key="1">
    <citation type="submission" date="2018-06" db="EMBL/GenBank/DDBJ databases">
        <authorList>
            <consortium name="Pathogen Informatics"/>
            <person name="Doyle S."/>
        </authorList>
    </citation>
    <scope>NUCLEOTIDE SEQUENCE [LARGE SCALE GENOMIC DNA]</scope>
    <source>
        <strain evidence="3 4">NCTC10738</strain>
    </source>
</reference>